<dbReference type="Gene3D" id="4.10.93.10">
    <property type="entry name" value="Mitochondrial cytochrome c oxidase subunit VIc/VIIs"/>
    <property type="match status" value="1"/>
</dbReference>
<evidence type="ECO:0000256" key="8">
    <source>
        <dbReference type="ARBA" id="ARBA00023136"/>
    </source>
</evidence>
<dbReference type="RefSeq" id="XP_017771570.1">
    <property type="nucleotide sequence ID" value="XM_017916081.1"/>
</dbReference>
<evidence type="ECO:0000256" key="6">
    <source>
        <dbReference type="ARBA" id="ARBA00022989"/>
    </source>
</evidence>
<evidence type="ECO:0000313" key="11">
    <source>
        <dbReference type="RefSeq" id="XP_017771568.1"/>
    </source>
</evidence>
<evidence type="ECO:0000256" key="7">
    <source>
        <dbReference type="ARBA" id="ARBA00023128"/>
    </source>
</evidence>
<comment type="similarity">
    <text evidence="3">Belongs to the cytochrome c oxidase subunit 6c family.</text>
</comment>
<dbReference type="InterPro" id="IPR051389">
    <property type="entry name" value="Cytochrome_c_oxidase_VIc"/>
</dbReference>
<feature type="transmembrane region" description="Helical" evidence="9">
    <location>
        <begin position="25"/>
        <end position="43"/>
    </location>
</feature>
<evidence type="ECO:0000256" key="2">
    <source>
        <dbReference type="ARBA" id="ARBA00004673"/>
    </source>
</evidence>
<dbReference type="PANTHER" id="PTHR48416">
    <property type="entry name" value="CYTOCHROME C OXIDASE SUBUNIT 6C"/>
    <property type="match status" value="1"/>
</dbReference>
<dbReference type="InterPro" id="IPR037169">
    <property type="entry name" value="Cytochrome_c_oxidase_VIc_sf"/>
</dbReference>
<organism evidence="10 11">
    <name type="scientific">Nicrophorus vespilloides</name>
    <name type="common">Boreal carrion beetle</name>
    <dbReference type="NCBI Taxonomy" id="110193"/>
    <lineage>
        <taxon>Eukaryota</taxon>
        <taxon>Metazoa</taxon>
        <taxon>Ecdysozoa</taxon>
        <taxon>Arthropoda</taxon>
        <taxon>Hexapoda</taxon>
        <taxon>Insecta</taxon>
        <taxon>Pterygota</taxon>
        <taxon>Neoptera</taxon>
        <taxon>Endopterygota</taxon>
        <taxon>Coleoptera</taxon>
        <taxon>Polyphaga</taxon>
        <taxon>Staphyliniformia</taxon>
        <taxon>Silphidae</taxon>
        <taxon>Nicrophorinae</taxon>
        <taxon>Nicrophorus</taxon>
    </lineage>
</organism>
<keyword evidence="7" id="KW-0496">Mitochondrion</keyword>
<evidence type="ECO:0000256" key="5">
    <source>
        <dbReference type="ARBA" id="ARBA00022792"/>
    </source>
</evidence>
<dbReference type="SUPFAM" id="SSF81415">
    <property type="entry name" value="Mitochondrial cytochrome c oxidase subunit VIc"/>
    <property type="match status" value="1"/>
</dbReference>
<accession>A0ABM1MAG8</accession>
<evidence type="ECO:0000256" key="1">
    <source>
        <dbReference type="ARBA" id="ARBA00004434"/>
    </source>
</evidence>
<dbReference type="Proteomes" id="UP000695000">
    <property type="component" value="Unplaced"/>
</dbReference>
<reference evidence="11 12" key="1">
    <citation type="submission" date="2025-05" db="UniProtKB">
        <authorList>
            <consortium name="RefSeq"/>
        </authorList>
    </citation>
    <scope>IDENTIFICATION</scope>
    <source>
        <tissue evidence="11 12">Whole Larva</tissue>
    </source>
</reference>
<protein>
    <submittedName>
        <fullName evidence="11 12">Cytochrome c oxidase subunit 6C-1</fullName>
    </submittedName>
</protein>
<comment type="pathway">
    <text evidence="2">Energy metabolism; oxidative phosphorylation.</text>
</comment>
<dbReference type="Pfam" id="PF02937">
    <property type="entry name" value="COX6C"/>
    <property type="match status" value="1"/>
</dbReference>
<comment type="subcellular location">
    <subcellularLocation>
        <location evidence="1">Mitochondrion inner membrane</location>
        <topology evidence="1">Single-pass membrane protein</topology>
    </subcellularLocation>
</comment>
<keyword evidence="10" id="KW-1185">Reference proteome</keyword>
<dbReference type="PANTHER" id="PTHR48416:SF1">
    <property type="entry name" value="CYTOCHROME C OXIDASE SUBUNIT 6C"/>
    <property type="match status" value="1"/>
</dbReference>
<keyword evidence="4 9" id="KW-0812">Transmembrane</keyword>
<dbReference type="GeneID" id="108558973"/>
<sequence>MADSVANVKKPVLRGLLHSQIKRNLGAAIVLSIVSGIALKYLVNEPRKAQYAEFYKTYDIEKEFNEMRNKGVFDSCKPN</sequence>
<keyword evidence="8 9" id="KW-0472">Membrane</keyword>
<evidence type="ECO:0000313" key="12">
    <source>
        <dbReference type="RefSeq" id="XP_017771570.1"/>
    </source>
</evidence>
<evidence type="ECO:0000256" key="4">
    <source>
        <dbReference type="ARBA" id="ARBA00022692"/>
    </source>
</evidence>
<gene>
    <name evidence="11 12" type="primary">LOC108558973</name>
</gene>
<dbReference type="RefSeq" id="XP_017771568.1">
    <property type="nucleotide sequence ID" value="XM_017916079.1"/>
</dbReference>
<keyword evidence="5" id="KW-0999">Mitochondrion inner membrane</keyword>
<evidence type="ECO:0000313" key="10">
    <source>
        <dbReference type="Proteomes" id="UP000695000"/>
    </source>
</evidence>
<proteinExistence type="inferred from homology"/>
<dbReference type="CDD" id="cd22901">
    <property type="entry name" value="CcO_VIc"/>
    <property type="match status" value="1"/>
</dbReference>
<keyword evidence="6 9" id="KW-1133">Transmembrane helix</keyword>
<evidence type="ECO:0000256" key="9">
    <source>
        <dbReference type="SAM" id="Phobius"/>
    </source>
</evidence>
<name>A0ABM1MAG8_NICVS</name>
<dbReference type="InterPro" id="IPR034884">
    <property type="entry name" value="Cytochrome_c_oxidase_VIc/VIIs"/>
</dbReference>
<evidence type="ECO:0000256" key="3">
    <source>
        <dbReference type="ARBA" id="ARBA00007204"/>
    </source>
</evidence>